<gene>
    <name evidence="5" type="primary">epsJ_1</name>
    <name evidence="5" type="ORF">MBBWO_01600</name>
</gene>
<evidence type="ECO:0000259" key="4">
    <source>
        <dbReference type="Pfam" id="PF00535"/>
    </source>
</evidence>
<feature type="domain" description="Glycosyltransferase 2-like" evidence="4">
    <location>
        <begin position="347"/>
        <end position="475"/>
    </location>
</feature>
<dbReference type="Pfam" id="PF00535">
    <property type="entry name" value="Glycos_transf_2"/>
    <property type="match status" value="3"/>
</dbReference>
<name>A0A2U1S969_9EURY</name>
<dbReference type="Pfam" id="PF00534">
    <property type="entry name" value="Glycos_transf_1"/>
    <property type="match status" value="1"/>
</dbReference>
<dbReference type="SUPFAM" id="SSF53756">
    <property type="entry name" value="UDP-Glycosyltransferase/glycogen phosphorylase"/>
    <property type="match status" value="1"/>
</dbReference>
<evidence type="ECO:0000313" key="5">
    <source>
        <dbReference type="EMBL" id="PWB87045.1"/>
    </source>
</evidence>
<keyword evidence="2 5" id="KW-0808">Transferase</keyword>
<feature type="domain" description="Glycosyltransferase 2-like" evidence="4">
    <location>
        <begin position="1175"/>
        <end position="1314"/>
    </location>
</feature>
<protein>
    <submittedName>
        <fullName evidence="5">Putative glycosyltransferase EpsJ</fullName>
        <ecNumber evidence="5">2.4.-.-</ecNumber>
    </submittedName>
</protein>
<reference evidence="5 6" key="1">
    <citation type="submission" date="2017-03" db="EMBL/GenBank/DDBJ databases">
        <title>Genome sequence of Methanobrevibacter wosei.</title>
        <authorList>
            <person name="Poehlein A."/>
            <person name="Seedorf H."/>
            <person name="Daniel R."/>
        </authorList>
    </citation>
    <scope>NUCLEOTIDE SEQUENCE [LARGE SCALE GENOMIC DNA]</scope>
    <source>
        <strain evidence="5 6">DSM 11979</strain>
    </source>
</reference>
<dbReference type="InterPro" id="IPR001173">
    <property type="entry name" value="Glyco_trans_2-like"/>
</dbReference>
<dbReference type="Gene3D" id="3.40.50.2000">
    <property type="entry name" value="Glycogen Phosphorylase B"/>
    <property type="match status" value="3"/>
</dbReference>
<dbReference type="OrthoDB" id="46222at2157"/>
<evidence type="ECO:0000256" key="1">
    <source>
        <dbReference type="ARBA" id="ARBA00022676"/>
    </source>
</evidence>
<dbReference type="Gene3D" id="3.90.550.10">
    <property type="entry name" value="Spore Coat Polysaccharide Biosynthesis Protein SpsA, Chain A"/>
    <property type="match status" value="3"/>
</dbReference>
<organism evidence="5 6">
    <name type="scientific">Methanobrevibacter woesei</name>
    <dbReference type="NCBI Taxonomy" id="190976"/>
    <lineage>
        <taxon>Archaea</taxon>
        <taxon>Methanobacteriati</taxon>
        <taxon>Methanobacteriota</taxon>
        <taxon>Methanomada group</taxon>
        <taxon>Methanobacteria</taxon>
        <taxon>Methanobacteriales</taxon>
        <taxon>Methanobacteriaceae</taxon>
        <taxon>Methanobrevibacter</taxon>
    </lineage>
</organism>
<dbReference type="CDD" id="cd00761">
    <property type="entry name" value="Glyco_tranf_GTA_type"/>
    <property type="match status" value="3"/>
</dbReference>
<dbReference type="GO" id="GO:0016757">
    <property type="term" value="F:glycosyltransferase activity"/>
    <property type="evidence" value="ECO:0007669"/>
    <property type="project" value="UniProtKB-KW"/>
</dbReference>
<evidence type="ECO:0000313" key="6">
    <source>
        <dbReference type="Proteomes" id="UP000245577"/>
    </source>
</evidence>
<dbReference type="InterPro" id="IPR001296">
    <property type="entry name" value="Glyco_trans_1"/>
</dbReference>
<dbReference type="RefSeq" id="WP_116668989.1">
    <property type="nucleotide sequence ID" value="NZ_MZGU01000002.1"/>
</dbReference>
<evidence type="ECO:0000256" key="2">
    <source>
        <dbReference type="ARBA" id="ARBA00022679"/>
    </source>
</evidence>
<dbReference type="Proteomes" id="UP000245577">
    <property type="component" value="Unassembled WGS sequence"/>
</dbReference>
<keyword evidence="1 5" id="KW-0328">Glycosyltransferase</keyword>
<feature type="domain" description="Glycosyl transferase family 1" evidence="3">
    <location>
        <begin position="975"/>
        <end position="1140"/>
    </location>
</feature>
<accession>A0A2U1S969</accession>
<sequence>MVNVSIIIPVYNVEDYLEECLDSVLDQSLKDIEIICVDDCSTDNSLNILNNYAKKDSRIKIIKNSENKGQGFSRNVGIKHAIGEYVGFVDSDDWIDTKLFELTYNEAKKLDLDLLLFKSFAFDNKTGELTDFNKDYLSFKCLDGLDKLIFTHKDTKQVTCNISVSPWEKIYKREFLVNNNFLFPEDIIFEDEVFFYKVYLNAKRVSLFDDYLYYYRVNRENSTMLRKDNKFMNVVDAFRLIREEFIKTNNYDEEYKKLLFNKFMYSVFTRFNETADEFKEEFFLKIKSDFSTFLNTQNNVNLLVDSYKKKVINVLFSDSYDEFYKYENGIINQEHSVKDIEIFYKISIIIPIYNMEDHLSKALDSIKNQTFGFENLEVILVDDCSTDNSRKIIKDYCDKYHNIKGVFLKENSGFAGKPRNVGMSYASADYIMFLDPDDSYFEDACEILYNKIISEEADIVSGNFADYFFQNNEMYDWEEKFGLKGDEIKVSSIKENMNLFNVYPSVWAKILRKDFILSNNIVFPENVPGQDLFFVHHALLMAEGIVFINKAIVSYVARNSDDEKEVSVSCNNSKKVLVGLIKLYYKHLDLFENYAPDNTEIVLKSLYYWITKFIDSDLLFSEIKEIVSYSSNLFQRFLDLNLPVSSNYSLLFDAISKKDYDDVIIELSKLNESYNNKVSLLLKNKQIFFACYAIEPQIGGLAKAVLSRSKKLSDLGYHVTILTVDFGQNYEFITAKLRDNNLLAENVDIINLFDYYKNKNAVNTPNKEYVENDDDCEIIYNDDNSFDKNYFKNGNKIKTERFFNDYLAIEKYFENDKCIKEKSFTEDGFCFYEMFIKNNREFYCLNDREEDLSIQISAAHEYNKHLHLQTYFFEEICGNCKDKPFLIIESTGHIPSIGNVSSDLAYKIGQLHGNVFKEPYVLGSEIQSFSAINDRENLERVITLTESQKNDLIKEFGYDRFITIPNSVEYVDLNNVEKDLNKISFVSSISPHKNLFDLVKAFKVVIDHNRNAMLEVFGRAYLPVEIEELNKIKKFIKENNMENNVIFRGYSDNIYEEMENSLATVFTSHSEGFCLAIIESMICATPAIAFDFNYGPSDIIVNGEDGIIVDKYDINSLAESIIDLLDNPDNAIKMGEIARNNILNNFLDDLIIKKWEILFEDVLYNHVVNSPIKLSVIIPVYNAEEYLDTCLNSIVNQTLNEIEIICIDDCSTDNSLEILYDFASRDERIKIISLNKNHRQGFARNRGIKLSKGNYIAFVDSDDWIDLNTFECSYNLAKKNNLDLILFKLINFDDTSDKYFETDYYNMNFFNNEKEIFNYKNISNKIFSIPVGPVNKIYKSSLLKENDIYFPEEYSMFEDNPFSHNAFLSAKRCSFIPKHFYYRRVHGNSTMQNKNKKMLDIVSILNEVISVFIDHNLFNEFSHILFNHKISVIKMWYGKIDDEFKIDFYKCIKEDFEKNKYINNLLVEPNLTNENRYFYESIVDSDTFKECQLMLQLKKVDLNDRYLEDSVYDSYSNRQVLSLINLNRRYKDRIKYLEYSNRLLRNEINNSKTGRFLTKLKNIFK</sequence>
<keyword evidence="6" id="KW-1185">Reference proteome</keyword>
<dbReference type="InterPro" id="IPR029044">
    <property type="entry name" value="Nucleotide-diphossugar_trans"/>
</dbReference>
<proteinExistence type="predicted"/>
<comment type="caution">
    <text evidence="5">The sequence shown here is derived from an EMBL/GenBank/DDBJ whole genome shotgun (WGS) entry which is preliminary data.</text>
</comment>
<dbReference type="PANTHER" id="PTHR22916">
    <property type="entry name" value="GLYCOSYLTRANSFERASE"/>
    <property type="match status" value="1"/>
</dbReference>
<dbReference type="SUPFAM" id="SSF53448">
    <property type="entry name" value="Nucleotide-diphospho-sugar transferases"/>
    <property type="match status" value="3"/>
</dbReference>
<feature type="domain" description="Glycosyltransferase 2-like" evidence="4">
    <location>
        <begin position="5"/>
        <end position="129"/>
    </location>
</feature>
<dbReference type="EC" id="2.4.-.-" evidence="5"/>
<dbReference type="PANTHER" id="PTHR22916:SF51">
    <property type="entry name" value="GLYCOSYLTRANSFERASE EPSH-RELATED"/>
    <property type="match status" value="1"/>
</dbReference>
<evidence type="ECO:0000259" key="3">
    <source>
        <dbReference type="Pfam" id="PF00534"/>
    </source>
</evidence>
<dbReference type="EMBL" id="MZGU01000002">
    <property type="protein sequence ID" value="PWB87045.1"/>
    <property type="molecule type" value="Genomic_DNA"/>
</dbReference>